<keyword evidence="1" id="KW-1133">Transmembrane helix</keyword>
<name>W4HG13_9RHOB</name>
<feature type="transmembrane region" description="Helical" evidence="1">
    <location>
        <begin position="12"/>
        <end position="32"/>
    </location>
</feature>
<evidence type="ECO:0008006" key="4">
    <source>
        <dbReference type="Google" id="ProtNLM"/>
    </source>
</evidence>
<sequence>MPDFRTTCQIHAAVLAALFAVYMLLPGLSFLAFDITATPEARFVARRASIMLLGLAVMVFLLRGVPPSVARQAVVLGMIVVWGGLAVFGVVALMRGVIGWTSIGTIVVEAVLAILFVPHLRSRPRDDV</sequence>
<keyword evidence="3" id="KW-1185">Reference proteome</keyword>
<keyword evidence="1" id="KW-0812">Transmembrane</keyword>
<dbReference type="eggNOG" id="ENOG5033J0J">
    <property type="taxonomic scope" value="Bacteria"/>
</dbReference>
<reference evidence="2 3" key="1">
    <citation type="journal article" date="2014" name="Antonie Van Leeuwenhoek">
        <title>Roseivivax atlanticus sp. nov., isolated from surface seawater of the Atlantic Ocean.</title>
        <authorList>
            <person name="Li G."/>
            <person name="Lai Q."/>
            <person name="Liu X."/>
            <person name="Sun F."/>
            <person name="Shao Z."/>
        </authorList>
    </citation>
    <scope>NUCLEOTIDE SEQUENCE [LARGE SCALE GENOMIC DNA]</scope>
    <source>
        <strain evidence="2 3">22II-s10s</strain>
    </source>
</reference>
<accession>W4HG13</accession>
<feature type="transmembrane region" description="Helical" evidence="1">
    <location>
        <begin position="74"/>
        <end position="92"/>
    </location>
</feature>
<evidence type="ECO:0000256" key="1">
    <source>
        <dbReference type="SAM" id="Phobius"/>
    </source>
</evidence>
<proteinExistence type="predicted"/>
<evidence type="ECO:0000313" key="3">
    <source>
        <dbReference type="Proteomes" id="UP000019063"/>
    </source>
</evidence>
<dbReference type="Proteomes" id="UP000019063">
    <property type="component" value="Unassembled WGS sequence"/>
</dbReference>
<evidence type="ECO:0000313" key="2">
    <source>
        <dbReference type="EMBL" id="ETW11707.1"/>
    </source>
</evidence>
<dbReference type="AlphaFoldDB" id="W4HG13"/>
<feature type="transmembrane region" description="Helical" evidence="1">
    <location>
        <begin position="44"/>
        <end position="62"/>
    </location>
</feature>
<dbReference type="EMBL" id="AQQW01000010">
    <property type="protein sequence ID" value="ETW11707.1"/>
    <property type="molecule type" value="Genomic_DNA"/>
</dbReference>
<keyword evidence="1" id="KW-0472">Membrane</keyword>
<dbReference type="RefSeq" id="WP_051487817.1">
    <property type="nucleotide sequence ID" value="NZ_AQQW01000010.1"/>
</dbReference>
<comment type="caution">
    <text evidence="2">The sequence shown here is derived from an EMBL/GenBank/DDBJ whole genome shotgun (WGS) entry which is preliminary data.</text>
</comment>
<gene>
    <name evidence="2" type="ORF">ATO8_15708</name>
</gene>
<organism evidence="2 3">
    <name type="scientific">Roseivivax marinus</name>
    <dbReference type="NCBI Taxonomy" id="1379903"/>
    <lineage>
        <taxon>Bacteria</taxon>
        <taxon>Pseudomonadati</taxon>
        <taxon>Pseudomonadota</taxon>
        <taxon>Alphaproteobacteria</taxon>
        <taxon>Rhodobacterales</taxon>
        <taxon>Roseobacteraceae</taxon>
        <taxon>Roseivivax</taxon>
    </lineage>
</organism>
<feature type="transmembrane region" description="Helical" evidence="1">
    <location>
        <begin position="98"/>
        <end position="117"/>
    </location>
</feature>
<protein>
    <recommendedName>
        <fullName evidence="4">Transmembrane protein</fullName>
    </recommendedName>
</protein>